<name>A0A224Y6U2_9ACAR</name>
<protein>
    <submittedName>
        <fullName evidence="1">Uncharacterized protein</fullName>
    </submittedName>
</protein>
<dbReference type="EMBL" id="GFPF01002172">
    <property type="protein sequence ID" value="MAA13318.1"/>
    <property type="molecule type" value="Transcribed_RNA"/>
</dbReference>
<accession>A0A224Y6U2</accession>
<proteinExistence type="predicted"/>
<organism evidence="1">
    <name type="scientific">Rhipicephalus zambeziensis</name>
    <dbReference type="NCBI Taxonomy" id="60191"/>
    <lineage>
        <taxon>Eukaryota</taxon>
        <taxon>Metazoa</taxon>
        <taxon>Ecdysozoa</taxon>
        <taxon>Arthropoda</taxon>
        <taxon>Chelicerata</taxon>
        <taxon>Arachnida</taxon>
        <taxon>Acari</taxon>
        <taxon>Parasitiformes</taxon>
        <taxon>Ixodida</taxon>
        <taxon>Ixodoidea</taxon>
        <taxon>Ixodidae</taxon>
        <taxon>Rhipicephalinae</taxon>
        <taxon>Rhipicephalus</taxon>
        <taxon>Rhipicephalus</taxon>
    </lineage>
</organism>
<evidence type="ECO:0000313" key="1">
    <source>
        <dbReference type="EMBL" id="MAA13318.1"/>
    </source>
</evidence>
<reference evidence="1" key="1">
    <citation type="journal article" date="2017" name="Parasit. Vectors">
        <title>Sialotranscriptomics of Rhipicephalus zambeziensis reveals intricate expression profiles of secretory proteins and suggests tight temporal transcriptional regulation during blood-feeding.</title>
        <authorList>
            <person name="de Castro M.H."/>
            <person name="de Klerk D."/>
            <person name="Pienaar R."/>
            <person name="Rees D.J.G."/>
            <person name="Mans B.J."/>
        </authorList>
    </citation>
    <scope>NUCLEOTIDE SEQUENCE</scope>
    <source>
        <tissue evidence="1">Salivary glands</tissue>
    </source>
</reference>
<sequence length="88" mass="9046">MTVVGVSGTAASTVEASKVRTGKHLAGSPASAAPIVGTSASAVAAPVSIQTVPLMRQPLNFSSVECTRHYCDVLSLYTSTEMNQKANH</sequence>
<dbReference type="AlphaFoldDB" id="A0A224Y6U2"/>